<name>H1PTU7_9FUSO</name>
<keyword evidence="1" id="KW-0812">Transmembrane</keyword>
<reference evidence="2 3" key="1">
    <citation type="submission" date="2012-07" db="EMBL/GenBank/DDBJ databases">
        <title>The Genome Sequence of Fusobacterium ulcerans 12_1B.</title>
        <authorList>
            <consortium name="The Broad Institute Genome Sequencing Platform"/>
            <person name="Earl A."/>
            <person name="Ward D."/>
            <person name="Feldgarden M."/>
            <person name="Gevers D."/>
            <person name="Strauss J."/>
            <person name="Ambrose C.E."/>
            <person name="Allen-Vercoe E."/>
            <person name="Walker B."/>
            <person name="Young S.K."/>
            <person name="Zeng Q."/>
            <person name="Gargeya S."/>
            <person name="Fitzgerald M."/>
            <person name="Haas B."/>
            <person name="Abouelleil A."/>
            <person name="Alvarado L."/>
            <person name="Arachchi H.M."/>
            <person name="Berlin A.M."/>
            <person name="Chapman S.B."/>
            <person name="Goldberg J."/>
            <person name="Griggs A."/>
            <person name="Gujja S."/>
            <person name="Hansen M."/>
            <person name="Howarth C."/>
            <person name="Imamovic A."/>
            <person name="Larimer J."/>
            <person name="McCowen C."/>
            <person name="Montmayeur A."/>
            <person name="Murphy C."/>
            <person name="Neiman D."/>
            <person name="Pearson M."/>
            <person name="Priest M."/>
            <person name="Roberts A."/>
            <person name="Saif S."/>
            <person name="Shea T."/>
            <person name="Sisk P."/>
            <person name="Sykes S."/>
            <person name="Wortman J."/>
            <person name="Nusbaum C."/>
            <person name="Birren B."/>
        </authorList>
    </citation>
    <scope>NUCLEOTIDE SEQUENCE [LARGE SCALE GENOMIC DNA]</scope>
    <source>
        <strain evidence="2 3">12_1B</strain>
    </source>
</reference>
<dbReference type="PATRIC" id="fig|457404.5.peg.2263"/>
<dbReference type="HOGENOM" id="CLU_2699388_0_0_0"/>
<sequence>MINKNFRTFFSIIILIFNISTVILNRHYLKLTANFVDEVIKSNKERIETVKELVLKVELLIKEFKEESRNEKL</sequence>
<comment type="caution">
    <text evidence="2">The sequence shown here is derived from an EMBL/GenBank/DDBJ whole genome shotgun (WGS) entry which is preliminary data.</text>
</comment>
<dbReference type="AlphaFoldDB" id="H1PTU7"/>
<dbReference type="BioCyc" id="FSP457404-HMP:GTSQ-1850-MONOMER"/>
<keyword evidence="1" id="KW-1133">Transmembrane helix</keyword>
<feature type="transmembrane region" description="Helical" evidence="1">
    <location>
        <begin position="6"/>
        <end position="24"/>
    </location>
</feature>
<keyword evidence="3" id="KW-1185">Reference proteome</keyword>
<organism evidence="2 3">
    <name type="scientific">Fusobacterium ulcerans 12-1B</name>
    <dbReference type="NCBI Taxonomy" id="457404"/>
    <lineage>
        <taxon>Bacteria</taxon>
        <taxon>Fusobacteriati</taxon>
        <taxon>Fusobacteriota</taxon>
        <taxon>Fusobacteriia</taxon>
        <taxon>Fusobacteriales</taxon>
        <taxon>Fusobacteriaceae</taxon>
        <taxon>Fusobacterium</taxon>
    </lineage>
</organism>
<gene>
    <name evidence="2" type="ORF">HMPREF0402_01840</name>
</gene>
<keyword evidence="1" id="KW-0472">Membrane</keyword>
<evidence type="ECO:0000313" key="2">
    <source>
        <dbReference type="EMBL" id="EHO80767.1"/>
    </source>
</evidence>
<accession>H1PTU7</accession>
<evidence type="ECO:0000313" key="3">
    <source>
        <dbReference type="Proteomes" id="UP000003233"/>
    </source>
</evidence>
<protein>
    <submittedName>
        <fullName evidence="2">Uncharacterized protein</fullName>
    </submittedName>
</protein>
<proteinExistence type="predicted"/>
<dbReference type="RefSeq" id="WP_008697405.1">
    <property type="nucleotide sequence ID" value="NZ_KE161008.1"/>
</dbReference>
<dbReference type="Proteomes" id="UP000003233">
    <property type="component" value="Unassembled WGS sequence"/>
</dbReference>
<evidence type="ECO:0000256" key="1">
    <source>
        <dbReference type="SAM" id="Phobius"/>
    </source>
</evidence>
<dbReference type="EMBL" id="AGWJ02000021">
    <property type="protein sequence ID" value="EHO80767.1"/>
    <property type="molecule type" value="Genomic_DNA"/>
</dbReference>